<evidence type="ECO:0000259" key="1">
    <source>
        <dbReference type="Pfam" id="PF12708"/>
    </source>
</evidence>
<reference evidence="3 4" key="2">
    <citation type="submission" date="2020-08" db="EMBL/GenBank/DDBJ databases">
        <title>Listeria ohnekaius sp. nov. and Listeria portnoyii sp. nov. isolated from non-agricultural and natural environments.</title>
        <authorList>
            <person name="Weller D."/>
            <person name="Belias A.M."/>
            <person name="Liao J."/>
            <person name="Guo S."/>
            <person name="Orsi R.H."/>
            <person name="Wiedmann M."/>
        </authorList>
    </citation>
    <scope>NUCLEOTIDE SEQUENCE [LARGE SCALE GENOMIC DNA]</scope>
    <source>
        <strain evidence="3 4">FSL W9-0585</strain>
    </source>
</reference>
<dbReference type="InterPro" id="IPR012334">
    <property type="entry name" value="Pectin_lyas_fold"/>
</dbReference>
<protein>
    <recommendedName>
        <fullName evidence="5">Pectate lyase superfamily protein domain-containing protein</fullName>
    </recommendedName>
</protein>
<dbReference type="InterPro" id="IPR046746">
    <property type="entry name" value="Big_15"/>
</dbReference>
<dbReference type="InterPro" id="IPR024535">
    <property type="entry name" value="RHGA/B-epi-like_pectate_lyase"/>
</dbReference>
<dbReference type="AlphaFoldDB" id="A0A7W1T4T9"/>
<dbReference type="InterPro" id="IPR011050">
    <property type="entry name" value="Pectin_lyase_fold/virulence"/>
</dbReference>
<feature type="domain" description="Bacterial Ig" evidence="2">
    <location>
        <begin position="517"/>
        <end position="596"/>
    </location>
</feature>
<comment type="caution">
    <text evidence="3">The sequence shown here is derived from an EMBL/GenBank/DDBJ whole genome shotgun (WGS) entry which is preliminary data.</text>
</comment>
<reference evidence="3 4" key="1">
    <citation type="submission" date="2020-05" db="EMBL/GenBank/DDBJ databases">
        <authorList>
            <person name="Carlin C.R."/>
        </authorList>
    </citation>
    <scope>NUCLEOTIDE SEQUENCE [LARGE SCALE GENOMIC DNA]</scope>
    <source>
        <strain evidence="3 4">FSL W9-0585</strain>
    </source>
</reference>
<keyword evidence="4" id="KW-1185">Reference proteome</keyword>
<proteinExistence type="predicted"/>
<accession>A0A7W1T4T9</accession>
<dbReference type="SUPFAM" id="SSF51126">
    <property type="entry name" value="Pectin lyase-like"/>
    <property type="match status" value="1"/>
</dbReference>
<sequence>MYDDTILDGAVVNVKDVLFGAKGDGVTDDTVAIQAAIDALFVSPLGPDSTVAMEGGIVFFPPGEYVITKPIRLENTGVKLMGASPVSSMIVPRGELVTDAGGAKKILFDGKEEGNAAIEIKYINKEGKRTFMRNMNIQNLGFDMGNINKTTMIRVIRPYDLCHFENLMFVNIRGTAIACISEYPDNMQPEPKGLGQGIIFRDIHIDNSATVLDSWKNGQYVTFNKLLDQGRPQDATEPAIYLENVNESYMDNVKVNATGVEVDLDGNVVRDAANQTTISYAPRSAVLMEGCQGINIHMSSFNQLSKPAVDIRRGTMGKQGASIYHFIGGNTFEEISDAAIRMDGDVVAAGAGKNVSNIIVEENRILGKKQPEYVYVLDNCDLVTIHGRASVKVGKNALNTTIYAMDINKPDTENLILGKRKILDEGQRTLIIGREYRFDDYTQTLAINSVVKPAGAILPVQKMADLARASVNNIGKMAFVREGTGATEQDNLMYVKKCLDGTHQWARVQSQIVYTETVTPVKYKLSASYITGTYTGNVKKLRVTATNSSGTVIDKQGGEFLADGTFRFYYKTVLNNINYDVKLQVLGANDEIIYKTGLELEA</sequence>
<evidence type="ECO:0000259" key="2">
    <source>
        <dbReference type="Pfam" id="PF20622"/>
    </source>
</evidence>
<dbReference type="EMBL" id="JABJVM010000003">
    <property type="protein sequence ID" value="MBA3925513.1"/>
    <property type="molecule type" value="Genomic_DNA"/>
</dbReference>
<dbReference type="Gene3D" id="2.160.20.10">
    <property type="entry name" value="Single-stranded right-handed beta-helix, Pectin lyase-like"/>
    <property type="match status" value="1"/>
</dbReference>
<evidence type="ECO:0000313" key="3">
    <source>
        <dbReference type="EMBL" id="MBA3925513.1"/>
    </source>
</evidence>
<evidence type="ECO:0008006" key="5">
    <source>
        <dbReference type="Google" id="ProtNLM"/>
    </source>
</evidence>
<organism evidence="3 4">
    <name type="scientific">Listeria rustica</name>
    <dbReference type="NCBI Taxonomy" id="2713503"/>
    <lineage>
        <taxon>Bacteria</taxon>
        <taxon>Bacillati</taxon>
        <taxon>Bacillota</taxon>
        <taxon>Bacilli</taxon>
        <taxon>Bacillales</taxon>
        <taxon>Listeriaceae</taxon>
        <taxon>Listeria</taxon>
    </lineage>
</organism>
<dbReference type="Proteomes" id="UP000548787">
    <property type="component" value="Unassembled WGS sequence"/>
</dbReference>
<dbReference type="Pfam" id="PF12708">
    <property type="entry name" value="Pect-lyase_RHGA_epim"/>
    <property type="match status" value="1"/>
</dbReference>
<gene>
    <name evidence="3" type="ORF">HPK16_04070</name>
</gene>
<dbReference type="RefSeq" id="WP_181675738.1">
    <property type="nucleotide sequence ID" value="NZ_JABJVM010000003.1"/>
</dbReference>
<evidence type="ECO:0000313" key="4">
    <source>
        <dbReference type="Proteomes" id="UP000548787"/>
    </source>
</evidence>
<feature type="domain" description="Rhamnogalacturonase A/B/Epimerase-like pectate lyase" evidence="1">
    <location>
        <begin position="12"/>
        <end position="256"/>
    </location>
</feature>
<name>A0A7W1T4T9_9LIST</name>
<dbReference type="Pfam" id="PF20622">
    <property type="entry name" value="Big_15"/>
    <property type="match status" value="1"/>
</dbReference>